<dbReference type="FunFam" id="2.60.120.260:FF:000049">
    <property type="entry name" value="Beta-galactosidase"/>
    <property type="match status" value="1"/>
</dbReference>
<feature type="domain" description="Glycoside hydrolase 35 catalytic" evidence="5">
    <location>
        <begin position="27"/>
        <end position="128"/>
    </location>
</feature>
<dbReference type="InterPro" id="IPR048913">
    <property type="entry name" value="BetaGal_gal-bd"/>
</dbReference>
<dbReference type="InterPro" id="IPR017853">
    <property type="entry name" value="GH"/>
</dbReference>
<evidence type="ECO:0000256" key="4">
    <source>
        <dbReference type="SAM" id="MobiDB-lite"/>
    </source>
</evidence>
<evidence type="ECO:0000256" key="2">
    <source>
        <dbReference type="ARBA" id="ARBA00022801"/>
    </source>
</evidence>
<dbReference type="InterPro" id="IPR008979">
    <property type="entry name" value="Galactose-bd-like_sf"/>
</dbReference>
<reference evidence="8" key="1">
    <citation type="journal article" date="2020" name="Gigascience">
        <title>An improved pig reference genome sequence to enable pig genetics and genomics research.</title>
        <authorList>
            <person name="Warr A."/>
            <person name="Affara N."/>
            <person name="Aken B."/>
            <person name="Beiki H."/>
            <person name="Bickhart D.M."/>
            <person name="Billis K."/>
            <person name="Chow W."/>
            <person name="Eory L."/>
            <person name="Finlayson H.A."/>
            <person name="Flicek P."/>
            <person name="Giron C.G."/>
            <person name="Griffin D.K."/>
            <person name="Hall R."/>
            <person name="Hannum G."/>
            <person name="Hourlier T."/>
            <person name="Howe K."/>
            <person name="Hume D.A."/>
            <person name="Izuogu O."/>
            <person name="Kim K."/>
            <person name="Koren S."/>
            <person name="Liu H."/>
            <person name="Manchanda N."/>
            <person name="Martin F.J."/>
            <person name="Nonneman D.J."/>
            <person name="O'Connor R.E."/>
            <person name="Phillippy A.M."/>
            <person name="Rohrer G.A."/>
            <person name="Rosen B.D."/>
            <person name="Rund L.A."/>
            <person name="Sargent C.A."/>
            <person name="Schook L.B."/>
            <person name="Schroeder S.G."/>
            <person name="Schwartz A.S."/>
            <person name="Skinner B.M."/>
            <person name="Talbot R."/>
            <person name="Tseng E."/>
            <person name="Tuggle C.K."/>
            <person name="Watson M."/>
            <person name="Smith T.P.L."/>
            <person name="Archibald A.L."/>
        </authorList>
    </citation>
    <scope>NUCLEOTIDE SEQUENCE [LARGE SCALE GENOMIC DNA]</scope>
    <source>
        <strain evidence="8">Duroc</strain>
    </source>
</reference>
<evidence type="ECO:0000259" key="7">
    <source>
        <dbReference type="Pfam" id="PF21467"/>
    </source>
</evidence>
<evidence type="ECO:0008006" key="10">
    <source>
        <dbReference type="Google" id="ProtNLM"/>
    </source>
</evidence>
<organism evidence="8 9">
    <name type="scientific">Sus scrofa</name>
    <name type="common">Pig</name>
    <dbReference type="NCBI Taxonomy" id="9823"/>
    <lineage>
        <taxon>Eukaryota</taxon>
        <taxon>Metazoa</taxon>
        <taxon>Chordata</taxon>
        <taxon>Craniata</taxon>
        <taxon>Vertebrata</taxon>
        <taxon>Euteleostomi</taxon>
        <taxon>Mammalia</taxon>
        <taxon>Eutheria</taxon>
        <taxon>Laurasiatheria</taxon>
        <taxon>Artiodactyla</taxon>
        <taxon>Suina</taxon>
        <taxon>Suidae</taxon>
        <taxon>Sus</taxon>
    </lineage>
</organism>
<evidence type="ECO:0000256" key="3">
    <source>
        <dbReference type="ARBA" id="ARBA00023295"/>
    </source>
</evidence>
<accession>A0A8W4FCW3</accession>
<evidence type="ECO:0000256" key="1">
    <source>
        <dbReference type="ARBA" id="ARBA00009809"/>
    </source>
</evidence>
<dbReference type="GO" id="GO:0004553">
    <property type="term" value="F:hydrolase activity, hydrolyzing O-glycosyl compounds"/>
    <property type="evidence" value="ECO:0007669"/>
    <property type="project" value="InterPro"/>
</dbReference>
<dbReference type="InterPro" id="IPR031330">
    <property type="entry name" value="Gly_Hdrlase_35_cat"/>
</dbReference>
<dbReference type="InterPro" id="IPR048912">
    <property type="entry name" value="BetaGal1-like_ABD1"/>
</dbReference>
<feature type="domain" description="Beta-galactosidase 1-like first all-beta" evidence="6">
    <location>
        <begin position="174"/>
        <end position="291"/>
    </location>
</feature>
<keyword evidence="3" id="KW-0326">Glycosidase</keyword>
<dbReference type="AlphaFoldDB" id="A0A8W4FCW3"/>
<protein>
    <recommendedName>
        <fullName evidence="10">Glycoside hydrolase 35 catalytic domain-containing protein</fullName>
    </recommendedName>
</protein>
<dbReference type="SUPFAM" id="SSF51445">
    <property type="entry name" value="(Trans)glycosidases"/>
    <property type="match status" value="1"/>
</dbReference>
<reference evidence="8" key="3">
    <citation type="submission" date="2025-09" db="UniProtKB">
        <authorList>
            <consortium name="Ensembl"/>
        </authorList>
    </citation>
    <scope>IDENTIFICATION</scope>
</reference>
<dbReference type="Gene3D" id="2.60.120.260">
    <property type="entry name" value="Galactose-binding domain-like"/>
    <property type="match status" value="2"/>
</dbReference>
<keyword evidence="2" id="KW-0378">Hydrolase</keyword>
<keyword evidence="9" id="KW-1185">Reference proteome</keyword>
<evidence type="ECO:0000259" key="6">
    <source>
        <dbReference type="Pfam" id="PF21317"/>
    </source>
</evidence>
<dbReference type="PANTHER" id="PTHR23421">
    <property type="entry name" value="BETA-GALACTOSIDASE RELATED"/>
    <property type="match status" value="1"/>
</dbReference>
<dbReference type="Ensembl" id="ENSSSCT00000100522.1">
    <property type="protein sequence ID" value="ENSSSCP00000076693.1"/>
    <property type="gene ID" value="ENSSSCG00000043631.2"/>
</dbReference>
<gene>
    <name evidence="8" type="primary">LOC110255463</name>
</gene>
<dbReference type="Proteomes" id="UP000008227">
    <property type="component" value="Chromosome 9"/>
</dbReference>
<evidence type="ECO:0000313" key="9">
    <source>
        <dbReference type="Proteomes" id="UP000008227"/>
    </source>
</evidence>
<reference evidence="8" key="2">
    <citation type="submission" date="2025-08" db="UniProtKB">
        <authorList>
            <consortium name="Ensembl"/>
        </authorList>
    </citation>
    <scope>IDENTIFICATION</scope>
</reference>
<feature type="region of interest" description="Disordered" evidence="4">
    <location>
        <begin position="1"/>
        <end position="29"/>
    </location>
</feature>
<proteinExistence type="inferred from homology"/>
<name>A0A8W4FCW3_PIG</name>
<dbReference type="Pfam" id="PF01301">
    <property type="entry name" value="Glyco_hydro_35"/>
    <property type="match status" value="1"/>
</dbReference>
<dbReference type="Pfam" id="PF21467">
    <property type="entry name" value="BetaGal_gal-bd"/>
    <property type="match status" value="1"/>
</dbReference>
<dbReference type="GeneTree" id="ENSGT00950000182942"/>
<evidence type="ECO:0000259" key="5">
    <source>
        <dbReference type="Pfam" id="PF01301"/>
    </source>
</evidence>
<dbReference type="InterPro" id="IPR001944">
    <property type="entry name" value="Glycoside_Hdrlase_35"/>
</dbReference>
<dbReference type="GO" id="GO:0005975">
    <property type="term" value="P:carbohydrate metabolic process"/>
    <property type="evidence" value="ECO:0007669"/>
    <property type="project" value="InterPro"/>
</dbReference>
<dbReference type="PRINTS" id="PR00742">
    <property type="entry name" value="GLHYDRLASE35"/>
</dbReference>
<evidence type="ECO:0000313" key="8">
    <source>
        <dbReference type="Ensembl" id="ENSSSCP00000076693.1"/>
    </source>
</evidence>
<dbReference type="SUPFAM" id="SSF49785">
    <property type="entry name" value="Galactose-binding domain-like"/>
    <property type="match status" value="1"/>
</dbReference>
<comment type="similarity">
    <text evidence="1">Belongs to the glycosyl hydrolase 35 family.</text>
</comment>
<feature type="domain" description="Beta-galactosidase galactose-binding" evidence="7">
    <location>
        <begin position="316"/>
        <end position="374"/>
    </location>
</feature>
<sequence length="417" mass="47048">MDDAGAGCQSPSDESRNSRLCTAGRSSDEKGAGPVMMMVYTAKSLDGWGSPRNILDPHLLRKDVKEMLNFKFSLNFYMFHGGTNFGFMGGSSFLDNYLPIVTSYDYGALLTENGDYTAEYLMYQELFHAPSAVPNFRKPEPRPKATYKPVATAYFMSLWEILPYLEKSIRSPTPVSMEQMSVNQGNGQSYGYILYETIIVSGGLLTSKGHIKDRGQVFLNDKFVGVLDHVNDQLILTKNHGDKDYLTLRILVENQGRLSSGPNINQERKGLTGDIYLDNNPLRKFKIYSLDMQPKFLNRDLPNIWRPALFQPEGPGFFLAILRIGSQPRDTFIKMKGWTKGVIFINGQNLGRYWNMGPQDTLYLPAPWLQSGINEIVVFEEFKSSFIIQFTNSSHLGMAFGGMLSISDPPFGSFWLR</sequence>
<dbReference type="Pfam" id="PF21317">
    <property type="entry name" value="BetaGal_ABD_1"/>
    <property type="match status" value="1"/>
</dbReference>